<comment type="caution">
    <text evidence="1">The sequence shown here is derived from an EMBL/GenBank/DDBJ whole genome shotgun (WGS) entry which is preliminary data.</text>
</comment>
<sequence length="105" mass="12383">MVKNKNHIIILILLGFLFIFLFGKHHVIFASEQDEDMEKTITSILNKKNQTNEIEYKCEQMLKNMQEIKDKLKNMATTHQKAILKNLNEEDQKIVNGRQRGQIIE</sequence>
<evidence type="ECO:0000313" key="1">
    <source>
        <dbReference type="EMBL" id="MBS2126185.1"/>
    </source>
</evidence>
<evidence type="ECO:0000313" key="2">
    <source>
        <dbReference type="Proteomes" id="UP000811481"/>
    </source>
</evidence>
<evidence type="ECO:0008006" key="3">
    <source>
        <dbReference type="Google" id="ProtNLM"/>
    </source>
</evidence>
<dbReference type="RefSeq" id="WP_212330783.1">
    <property type="nucleotide sequence ID" value="NZ_JAGVRH010000001.1"/>
</dbReference>
<dbReference type="Proteomes" id="UP000811481">
    <property type="component" value="Unassembled WGS sequence"/>
</dbReference>
<gene>
    <name evidence="1" type="ORF">J8J04_00415</name>
</gene>
<proteinExistence type="predicted"/>
<dbReference type="EMBL" id="JAGVRH010000001">
    <property type="protein sequence ID" value="MBS2126185.1"/>
    <property type="molecule type" value="Genomic_DNA"/>
</dbReference>
<protein>
    <recommendedName>
        <fullName evidence="3">Sequence-variable mosaic (SVM) signal sequence domain-containing protein</fullName>
    </recommendedName>
</protein>
<accession>A0ABS5K4K7</accession>
<organism evidence="1 2">
    <name type="scientific">'Fragaria x ananassa' phyllody phytoplasma</name>
    <dbReference type="NCBI Taxonomy" id="2358428"/>
    <lineage>
        <taxon>Bacteria</taxon>
        <taxon>Bacillati</taxon>
        <taxon>Mycoplasmatota</taxon>
        <taxon>Mollicutes</taxon>
        <taxon>Acholeplasmatales</taxon>
        <taxon>Acholeplasmataceae</taxon>
        <taxon>Candidatus Phytoplasma</taxon>
        <taxon>16SrXIII (Mexican periwinkle virescence group)</taxon>
    </lineage>
</organism>
<reference evidence="1" key="1">
    <citation type="submission" date="2021-04" db="EMBL/GenBank/DDBJ databases">
        <title>Draft genome sequence of StrPh-CL8, a phytoplasma strain causing strawberry phyllody in Chile.</title>
        <authorList>
            <person name="Cui W."/>
            <person name="Zamorano A."/>
            <person name="Fiore N."/>
        </authorList>
    </citation>
    <scope>NUCLEOTIDE SEQUENCE [LARGE SCALE GENOMIC DNA]</scope>
    <source>
        <strain evidence="1">StrPh-Cl</strain>
    </source>
</reference>
<name>A0ABS5K4K7_9MOLU</name>
<keyword evidence="2" id="KW-1185">Reference proteome</keyword>